<accession>A0A381ZHT8</accession>
<dbReference type="PANTHER" id="PTHR43861">
    <property type="entry name" value="TRANS-ACONITATE 2-METHYLTRANSFERASE-RELATED"/>
    <property type="match status" value="1"/>
</dbReference>
<dbReference type="AlphaFoldDB" id="A0A381ZHT8"/>
<name>A0A381ZHT8_9ZZZZ</name>
<dbReference type="EMBL" id="UINC01021383">
    <property type="protein sequence ID" value="SVA88820.1"/>
    <property type="molecule type" value="Genomic_DNA"/>
</dbReference>
<dbReference type="Gene3D" id="3.40.50.150">
    <property type="entry name" value="Vaccinia Virus protein VP39"/>
    <property type="match status" value="1"/>
</dbReference>
<gene>
    <name evidence="2" type="ORF">METZ01_LOCUS141674</name>
</gene>
<dbReference type="SUPFAM" id="SSF53335">
    <property type="entry name" value="S-adenosyl-L-methionine-dependent methyltransferases"/>
    <property type="match status" value="1"/>
</dbReference>
<evidence type="ECO:0000313" key="2">
    <source>
        <dbReference type="EMBL" id="SVA88820.1"/>
    </source>
</evidence>
<dbReference type="PANTHER" id="PTHR43861:SF1">
    <property type="entry name" value="TRANS-ACONITATE 2-METHYLTRANSFERASE"/>
    <property type="match status" value="1"/>
</dbReference>
<dbReference type="InterPro" id="IPR013216">
    <property type="entry name" value="Methyltransf_11"/>
</dbReference>
<protein>
    <recommendedName>
        <fullName evidence="1">Methyltransferase type 11 domain-containing protein</fullName>
    </recommendedName>
</protein>
<proteinExistence type="predicted"/>
<sequence>MTQKTIIKNNNKSVPSQEAEFWNNEGGKMWTENVERTHSLLAPLSEVLIRRAAPAAGETVLDIGCGAGETTLEITKRVGATGRVVGVDVSKMILDLAKQLSPVPKNLRFDLLDAGTADLGENIYDLCFSRFGVMFFEEPKSAFKNFHRALKNDGRLVALCWRTPPENPWIAQPVAAAEEILLSGPGEKPDPRAPGPFSFADPDWIHEVLKSAGFKNISLEGVDQKMPLGKMDDAVTYMMRMGPAVAEIASASEAQRAAIDTAIREALSEFDTPDGVMGPCATWVISAQP</sequence>
<dbReference type="Pfam" id="PF08241">
    <property type="entry name" value="Methyltransf_11"/>
    <property type="match status" value="1"/>
</dbReference>
<organism evidence="2">
    <name type="scientific">marine metagenome</name>
    <dbReference type="NCBI Taxonomy" id="408172"/>
    <lineage>
        <taxon>unclassified sequences</taxon>
        <taxon>metagenomes</taxon>
        <taxon>ecological metagenomes</taxon>
    </lineage>
</organism>
<dbReference type="GO" id="GO:0008757">
    <property type="term" value="F:S-adenosylmethionine-dependent methyltransferase activity"/>
    <property type="evidence" value="ECO:0007669"/>
    <property type="project" value="InterPro"/>
</dbReference>
<feature type="domain" description="Methyltransferase type 11" evidence="1">
    <location>
        <begin position="61"/>
        <end position="157"/>
    </location>
</feature>
<dbReference type="InterPro" id="IPR029063">
    <property type="entry name" value="SAM-dependent_MTases_sf"/>
</dbReference>
<evidence type="ECO:0000259" key="1">
    <source>
        <dbReference type="Pfam" id="PF08241"/>
    </source>
</evidence>
<reference evidence="2" key="1">
    <citation type="submission" date="2018-05" db="EMBL/GenBank/DDBJ databases">
        <authorList>
            <person name="Lanie J.A."/>
            <person name="Ng W.-L."/>
            <person name="Kazmierczak K.M."/>
            <person name="Andrzejewski T.M."/>
            <person name="Davidsen T.M."/>
            <person name="Wayne K.J."/>
            <person name="Tettelin H."/>
            <person name="Glass J.I."/>
            <person name="Rusch D."/>
            <person name="Podicherti R."/>
            <person name="Tsui H.-C.T."/>
            <person name="Winkler M.E."/>
        </authorList>
    </citation>
    <scope>NUCLEOTIDE SEQUENCE</scope>
</reference>
<dbReference type="CDD" id="cd02440">
    <property type="entry name" value="AdoMet_MTases"/>
    <property type="match status" value="1"/>
</dbReference>